<name>A0A251V9F8_HELAN</name>
<keyword evidence="4" id="KW-1185">Reference proteome</keyword>
<dbReference type="EMBL" id="MNCJ02000318">
    <property type="protein sequence ID" value="KAF5813664.1"/>
    <property type="molecule type" value="Genomic_DNA"/>
</dbReference>
<feature type="domain" description="TRF2/HOY1 PH-like" evidence="1">
    <location>
        <begin position="93"/>
        <end position="207"/>
    </location>
</feature>
<dbReference type="InParanoid" id="A0A251V9F8"/>
<sequence>MRSNQSYDHEAFEAGSSCNYNYGGDHHQSLMTFEGGSNNVDHALHLHPQLGVSPIGLSLRKSNSLINLVEMTLREQKTPPLPPPEEKKLKASNFPALLLQIGTWKRISKNEGDLVAKIYYAKKKLVWEFLDGPLKNKIEVQWSEISAIMHQGHHGRLEIELNQPPLFCREINPQPRKHTQWKQTTDFTGGQASICRRHSIIFALGVLDKQYEKLLQCDKRLFTLSQQPFPINNYPFFYQDPNHYLDYSYVNVHHGPPAPYHGDLDSNLLMSGMYETHVRVQDQWSQTEMINEDINPAAYVNGGISSLEELRDNYRIGIQEPTSWMGVPHVYELPWESRMEDFGDSYRNHQYNPY</sequence>
<dbReference type="PANTHER" id="PTHR33494">
    <property type="entry name" value="OS02G0793800 PROTEIN"/>
    <property type="match status" value="1"/>
</dbReference>
<dbReference type="PANTHER" id="PTHR33494:SF5">
    <property type="entry name" value="F10A16.6 PROTEIN"/>
    <property type="match status" value="1"/>
</dbReference>
<dbReference type="Gramene" id="mRNA:HanXRQr2_Chr03g0101421">
    <property type="protein sequence ID" value="mRNA:HanXRQr2_Chr03g0101421"/>
    <property type="gene ID" value="HanXRQr2_Chr03g0101421"/>
</dbReference>
<dbReference type="EMBL" id="CM007892">
    <property type="protein sequence ID" value="OTG31251.1"/>
    <property type="molecule type" value="Genomic_DNA"/>
</dbReference>
<gene>
    <name evidence="3" type="ORF">HannXRQ_Chr03g0073461</name>
    <name evidence="2" type="ORF">HanXRQr2_Chr03g0101421</name>
</gene>
<proteinExistence type="predicted"/>
<evidence type="ECO:0000313" key="2">
    <source>
        <dbReference type="EMBL" id="KAF5813664.1"/>
    </source>
</evidence>
<dbReference type="Pfam" id="PF24818">
    <property type="entry name" value="PH_TRF2_HOY1"/>
    <property type="match status" value="1"/>
</dbReference>
<reference evidence="2" key="3">
    <citation type="submission" date="2020-06" db="EMBL/GenBank/DDBJ databases">
        <title>Helianthus annuus Genome sequencing and assembly Release 2.</title>
        <authorList>
            <person name="Gouzy J."/>
            <person name="Langlade N."/>
            <person name="Munos S."/>
        </authorList>
    </citation>
    <scope>NUCLEOTIDE SEQUENCE</scope>
    <source>
        <tissue evidence="2">Leaves</tissue>
    </source>
</reference>
<reference evidence="3" key="2">
    <citation type="submission" date="2017-02" db="EMBL/GenBank/DDBJ databases">
        <title>Sunflower complete genome.</title>
        <authorList>
            <person name="Langlade N."/>
            <person name="Munos S."/>
        </authorList>
    </citation>
    <scope>NUCLEOTIDE SEQUENCE [LARGE SCALE GENOMIC DNA]</scope>
    <source>
        <tissue evidence="3">Leaves</tissue>
    </source>
</reference>
<dbReference type="InterPro" id="IPR057939">
    <property type="entry name" value="TRF2_HOY1_PH"/>
</dbReference>
<dbReference type="Proteomes" id="UP000215914">
    <property type="component" value="Chromosome 3"/>
</dbReference>
<accession>A0A251V9F8</accession>
<evidence type="ECO:0000313" key="3">
    <source>
        <dbReference type="EMBL" id="OTG31251.1"/>
    </source>
</evidence>
<protein>
    <recommendedName>
        <fullName evidence="1">TRF2/HOY1 PH-like domain-containing protein</fullName>
    </recommendedName>
</protein>
<evidence type="ECO:0000313" key="4">
    <source>
        <dbReference type="Proteomes" id="UP000215914"/>
    </source>
</evidence>
<dbReference type="OMA" id="PFPINNY"/>
<reference evidence="2 4" key="1">
    <citation type="journal article" date="2017" name="Nature">
        <title>The sunflower genome provides insights into oil metabolism, flowering and Asterid evolution.</title>
        <authorList>
            <person name="Badouin H."/>
            <person name="Gouzy J."/>
            <person name="Grassa C.J."/>
            <person name="Murat F."/>
            <person name="Staton S.E."/>
            <person name="Cottret L."/>
            <person name="Lelandais-Briere C."/>
            <person name="Owens G.L."/>
            <person name="Carrere S."/>
            <person name="Mayjonade B."/>
            <person name="Legrand L."/>
            <person name="Gill N."/>
            <person name="Kane N.C."/>
            <person name="Bowers J.E."/>
            <person name="Hubner S."/>
            <person name="Bellec A."/>
            <person name="Berard A."/>
            <person name="Berges H."/>
            <person name="Blanchet N."/>
            <person name="Boniface M.C."/>
            <person name="Brunel D."/>
            <person name="Catrice O."/>
            <person name="Chaidir N."/>
            <person name="Claudel C."/>
            <person name="Donnadieu C."/>
            <person name="Faraut T."/>
            <person name="Fievet G."/>
            <person name="Helmstetter N."/>
            <person name="King M."/>
            <person name="Knapp S.J."/>
            <person name="Lai Z."/>
            <person name="Le Paslier M.C."/>
            <person name="Lippi Y."/>
            <person name="Lorenzon L."/>
            <person name="Mandel J.R."/>
            <person name="Marage G."/>
            <person name="Marchand G."/>
            <person name="Marquand E."/>
            <person name="Bret-Mestries E."/>
            <person name="Morien E."/>
            <person name="Nambeesan S."/>
            <person name="Nguyen T."/>
            <person name="Pegot-Espagnet P."/>
            <person name="Pouilly N."/>
            <person name="Raftis F."/>
            <person name="Sallet E."/>
            <person name="Schiex T."/>
            <person name="Thomas J."/>
            <person name="Vandecasteele C."/>
            <person name="Vares D."/>
            <person name="Vear F."/>
            <person name="Vautrin S."/>
            <person name="Crespi M."/>
            <person name="Mangin B."/>
            <person name="Burke J.M."/>
            <person name="Salse J."/>
            <person name="Munos S."/>
            <person name="Vincourt P."/>
            <person name="Rieseberg L.H."/>
            <person name="Langlade N.B."/>
        </authorList>
    </citation>
    <scope>NUCLEOTIDE SEQUENCE [LARGE SCALE GENOMIC DNA]</scope>
    <source>
        <strain evidence="4">cv. SF193</strain>
        <tissue evidence="2">Leaves</tissue>
    </source>
</reference>
<evidence type="ECO:0000259" key="1">
    <source>
        <dbReference type="Pfam" id="PF24818"/>
    </source>
</evidence>
<dbReference type="OrthoDB" id="6159439at2759"/>
<organism evidence="3 4">
    <name type="scientific">Helianthus annuus</name>
    <name type="common">Common sunflower</name>
    <dbReference type="NCBI Taxonomy" id="4232"/>
    <lineage>
        <taxon>Eukaryota</taxon>
        <taxon>Viridiplantae</taxon>
        <taxon>Streptophyta</taxon>
        <taxon>Embryophyta</taxon>
        <taxon>Tracheophyta</taxon>
        <taxon>Spermatophyta</taxon>
        <taxon>Magnoliopsida</taxon>
        <taxon>eudicotyledons</taxon>
        <taxon>Gunneridae</taxon>
        <taxon>Pentapetalae</taxon>
        <taxon>asterids</taxon>
        <taxon>campanulids</taxon>
        <taxon>Asterales</taxon>
        <taxon>Asteraceae</taxon>
        <taxon>Asteroideae</taxon>
        <taxon>Heliantheae alliance</taxon>
        <taxon>Heliantheae</taxon>
        <taxon>Helianthus</taxon>
    </lineage>
</organism>
<dbReference type="AlphaFoldDB" id="A0A251V9F8"/>